<dbReference type="Proteomes" id="UP000025227">
    <property type="component" value="Unplaced"/>
</dbReference>
<name>A0A7I4Y574_HAECO</name>
<evidence type="ECO:0000313" key="1">
    <source>
        <dbReference type="Proteomes" id="UP000025227"/>
    </source>
</evidence>
<protein>
    <submittedName>
        <fullName evidence="2">DUF5727 domain-containing protein</fullName>
    </submittedName>
</protein>
<dbReference type="AlphaFoldDB" id="A0A7I4Y574"/>
<keyword evidence="1" id="KW-1185">Reference proteome</keyword>
<organism evidence="1 2">
    <name type="scientific">Haemonchus contortus</name>
    <name type="common">Barber pole worm</name>
    <dbReference type="NCBI Taxonomy" id="6289"/>
    <lineage>
        <taxon>Eukaryota</taxon>
        <taxon>Metazoa</taxon>
        <taxon>Ecdysozoa</taxon>
        <taxon>Nematoda</taxon>
        <taxon>Chromadorea</taxon>
        <taxon>Rhabditida</taxon>
        <taxon>Rhabditina</taxon>
        <taxon>Rhabditomorpha</taxon>
        <taxon>Strongyloidea</taxon>
        <taxon>Trichostrongylidae</taxon>
        <taxon>Haemonchus</taxon>
    </lineage>
</organism>
<reference evidence="2" key="1">
    <citation type="submission" date="2020-12" db="UniProtKB">
        <authorList>
            <consortium name="WormBaseParasite"/>
        </authorList>
    </citation>
    <scope>IDENTIFICATION</scope>
    <source>
        <strain evidence="2">MHco3</strain>
    </source>
</reference>
<evidence type="ECO:0000313" key="2">
    <source>
        <dbReference type="WBParaSite" id="HCON_00045230-00001"/>
    </source>
</evidence>
<dbReference type="WBParaSite" id="HCON_00045230-00001">
    <property type="protein sequence ID" value="HCON_00045230-00001"/>
    <property type="gene ID" value="HCON_00045230"/>
</dbReference>
<sequence length="472" mass="54292">MEEEGTSAISLRCVASEGSSNLVAALSKREIYGRKSFVSRRYLADIYFSKLKCVTTFTVYNFEKSKWEERILPTEPRDYLGQKGFVLGLSSDSTYLVMMQTGPRKSTAVIYFLLLSPELAIHKNHIIIRDYTPLTGLRVYFHPCSRFVCTYVYNESHFQSALRTGLSEASAFHVYTMFPNCSICLHYSTSATIVVRGKPKRWALMKKNYLRVHSNGFILNTGVTIVMVLFSSSLPTQLKYKQKVWRVIRQQTPSLSNDQRHTIVCDLGEEISVESSMKHDSDMAGLSYKLVDCEKEEEYCDPKFACGLRKPFFVSRHVVCIESLIDRFICVFIRTSPPFKGSVYRVTRDYETDVNHVDRDGICKLVILCVSELQVPMANGESTRNAFYLFQIQVIWSVFEGWKVGGKCRAIKELRPEVVFNVSTWYPYTRFPVDKDEYSYYIPNSKVAHGGDQRRILSENEDMEVILNLDEL</sequence>
<proteinExistence type="predicted"/>
<accession>A0A7I4Y574</accession>
<dbReference type="OrthoDB" id="5824416at2759"/>